<evidence type="ECO:0000313" key="2">
    <source>
        <dbReference type="Proteomes" id="UP000198582"/>
    </source>
</evidence>
<dbReference type="EMBL" id="FOEF01000001">
    <property type="protein sequence ID" value="SEO66342.1"/>
    <property type="molecule type" value="Genomic_DNA"/>
</dbReference>
<dbReference type="AlphaFoldDB" id="A0A1H8RJ42"/>
<evidence type="ECO:0000313" key="1">
    <source>
        <dbReference type="EMBL" id="SEO66342.1"/>
    </source>
</evidence>
<dbReference type="Proteomes" id="UP000198582">
    <property type="component" value="Unassembled WGS sequence"/>
</dbReference>
<dbReference type="OrthoDB" id="3861212at2"/>
<name>A0A1H8RJ42_9PSEU</name>
<gene>
    <name evidence="1" type="ORF">SAMN04489732_101814</name>
</gene>
<protein>
    <recommendedName>
        <fullName evidence="3">Lantibiotic dehydratase, C terminus</fullName>
    </recommendedName>
</protein>
<dbReference type="STRING" id="394193.SAMN04489732_101814"/>
<organism evidence="1 2">
    <name type="scientific">Amycolatopsis saalfeldensis</name>
    <dbReference type="NCBI Taxonomy" id="394193"/>
    <lineage>
        <taxon>Bacteria</taxon>
        <taxon>Bacillati</taxon>
        <taxon>Actinomycetota</taxon>
        <taxon>Actinomycetes</taxon>
        <taxon>Pseudonocardiales</taxon>
        <taxon>Pseudonocardiaceae</taxon>
        <taxon>Amycolatopsis</taxon>
    </lineage>
</organism>
<dbReference type="RefSeq" id="WP_143086115.1">
    <property type="nucleotide sequence ID" value="NZ_FOEF01000001.1"/>
</dbReference>
<sequence>MIPDVGTLAPAATRMVVAPVTVVRVAGLPVPAVDDLAAPDTVTALREAAEHERAAAALAGPLGDRLYDLVPQLDKPLRRAVVKLRRDIHNGRPVPVPAGLPPGLAAEVTRWAELVRHAQTRRTAASADFAAETARAAKAMRGHLGAPEVASGLALASPEFTGRLLAAPLDDAPSARSVRSATAYLTRIALKTSPFSSLTTVGVPDGEPARVTSSSRPHALALLLACLKDRRLADRLTVTAVSGLRQVDGRWLATLPSRVIVRRTPLRVDELVGCGAYDWLLDGLPADPVRLAECFPDEPGLARRLAETGLLQPVLPWPIRARSDFAELAAWAEDRIGGPFAAAASALAEQERIVAGEPEPARRAAAIGSAHQAVAEAFAALDQPAPSWAGELPLFHEAVAAPRCPELPAPVTEDLADIGRTLVPHIWRDGRYAELVRCFVLRHGRGAANVPLLDFLYAFLTRSDPAALAMLLPEVDLAVARDAARLRGTGTLATASNAVFFQVAAGSAAEVAAGAHLTVVNAVHSGGLGLLGRWTPVAAGLDEPLAEWARGLHPGCRVHQVTPHADWASLQRPALGLPVLSTPGDLRHPESGAGLEGMTLAHDPASDTLQVSDVDGAVAFAYTGAVPQHLQRGVAELVCLLSNPWLTLGRVDRDRRVADDADSGYQPRRQRGRVVWARARWSFPAEAVPRPDRGEPPVEFFARLRGWREVHGLPDEVFVTGVVRAGGRVSRRKPQWLGFDHPFPVWAALGVADPDVSAVDFAEALPDCAGHWAECARGERFATEFQGLVRHG</sequence>
<accession>A0A1H8RJ42</accession>
<keyword evidence="2" id="KW-1185">Reference proteome</keyword>
<reference evidence="1 2" key="1">
    <citation type="submission" date="2016-10" db="EMBL/GenBank/DDBJ databases">
        <authorList>
            <person name="de Groot N.N."/>
        </authorList>
    </citation>
    <scope>NUCLEOTIDE SEQUENCE [LARGE SCALE GENOMIC DNA]</scope>
    <source>
        <strain evidence="1 2">DSM 44993</strain>
    </source>
</reference>
<proteinExistence type="predicted"/>
<evidence type="ECO:0008006" key="3">
    <source>
        <dbReference type="Google" id="ProtNLM"/>
    </source>
</evidence>